<feature type="transmembrane region" description="Helical" evidence="1">
    <location>
        <begin position="350"/>
        <end position="369"/>
    </location>
</feature>
<feature type="transmembrane region" description="Helical" evidence="1">
    <location>
        <begin position="215"/>
        <end position="230"/>
    </location>
</feature>
<protein>
    <submittedName>
        <fullName evidence="2">YfhO family protein</fullName>
    </submittedName>
</protein>
<feature type="transmembrane region" description="Helical" evidence="1">
    <location>
        <begin position="317"/>
        <end position="338"/>
    </location>
</feature>
<dbReference type="EMBL" id="WDAX01000033">
    <property type="protein sequence ID" value="KAB6571676.1"/>
    <property type="molecule type" value="Genomic_DNA"/>
</dbReference>
<gene>
    <name evidence="3" type="ORF">DWX04_11890</name>
    <name evidence="2" type="ORF">GAY76_14270</name>
</gene>
<feature type="transmembrane region" description="Helical" evidence="1">
    <location>
        <begin position="167"/>
        <end position="185"/>
    </location>
</feature>
<name>A0A412QP06_PHOVU</name>
<accession>A0A412QP06</accession>
<keyword evidence="1" id="KW-0812">Transmembrane</keyword>
<evidence type="ECO:0000313" key="3">
    <source>
        <dbReference type="EMBL" id="RGT92680.1"/>
    </source>
</evidence>
<proteinExistence type="predicted"/>
<evidence type="ECO:0000313" key="5">
    <source>
        <dbReference type="Proteomes" id="UP000462922"/>
    </source>
</evidence>
<feature type="transmembrane region" description="Helical" evidence="1">
    <location>
        <begin position="119"/>
        <end position="137"/>
    </location>
</feature>
<sequence>MGNMLYIRFNSLFYVTTFLLLVLTTSCFSYVYWDPTLGGQILRCFDFVFIFLCFHNKRKNVNANFEREVNWIFKLAFLSVIGNTFLYHQSPMQNVINTCSHAFILYYFLLHFYGIKEKIIIAILTILVLMILFIQLVQQFTFPIAPFGINIQAETTNNLIEIRNGLFRFRIETACFAMLLVFFCWEQLLKKIRLWAIILFVLSLTSIYLFLTRQIIITVLFSIFLSAFLVKNRRLKIWTMCLLAVLCVIFYNWGDLFFEELIESSRDETDNDNVRIHSAFFFIDKILANPISFFLGNGSPKEAVNWGLKEGFWISDVGFIGECFIYGFFYIAVYPIILWKVYKYRNCVPLYIKMYIISTFLISVMIFPYRTRVEFMIWSMVLYICDLHINNSKLKYQ</sequence>
<organism evidence="3 4">
    <name type="scientific">Phocaeicola vulgatus</name>
    <name type="common">Bacteroides vulgatus</name>
    <dbReference type="NCBI Taxonomy" id="821"/>
    <lineage>
        <taxon>Bacteria</taxon>
        <taxon>Pseudomonadati</taxon>
        <taxon>Bacteroidota</taxon>
        <taxon>Bacteroidia</taxon>
        <taxon>Bacteroidales</taxon>
        <taxon>Bacteroidaceae</taxon>
        <taxon>Phocaeicola</taxon>
    </lineage>
</organism>
<dbReference type="Proteomes" id="UP000462922">
    <property type="component" value="Unassembled WGS sequence"/>
</dbReference>
<feature type="transmembrane region" description="Helical" evidence="1">
    <location>
        <begin position="12"/>
        <end position="33"/>
    </location>
</feature>
<keyword evidence="1" id="KW-1133">Transmembrane helix</keyword>
<feature type="transmembrane region" description="Helical" evidence="1">
    <location>
        <begin position="192"/>
        <end position="209"/>
    </location>
</feature>
<evidence type="ECO:0000313" key="2">
    <source>
        <dbReference type="EMBL" id="KAB6571676.1"/>
    </source>
</evidence>
<feature type="transmembrane region" description="Helical" evidence="1">
    <location>
        <begin position="237"/>
        <end position="254"/>
    </location>
</feature>
<feature type="transmembrane region" description="Helical" evidence="1">
    <location>
        <begin position="39"/>
        <end position="57"/>
    </location>
</feature>
<evidence type="ECO:0000256" key="1">
    <source>
        <dbReference type="SAM" id="Phobius"/>
    </source>
</evidence>
<evidence type="ECO:0000313" key="4">
    <source>
        <dbReference type="Proteomes" id="UP000283833"/>
    </source>
</evidence>
<dbReference type="EMBL" id="QRXI01000014">
    <property type="protein sequence ID" value="RGT92680.1"/>
    <property type="molecule type" value="Genomic_DNA"/>
</dbReference>
<reference evidence="3 4" key="1">
    <citation type="submission" date="2018-08" db="EMBL/GenBank/DDBJ databases">
        <title>A genome reference for cultivated species of the human gut microbiota.</title>
        <authorList>
            <person name="Zou Y."/>
            <person name="Xue W."/>
            <person name="Luo G."/>
        </authorList>
    </citation>
    <scope>NUCLEOTIDE SEQUENCE [LARGE SCALE GENOMIC DNA]</scope>
    <source>
        <strain evidence="3 4">AF18-14</strain>
    </source>
</reference>
<feature type="transmembrane region" description="Helical" evidence="1">
    <location>
        <begin position="94"/>
        <end position="112"/>
    </location>
</feature>
<feature type="transmembrane region" description="Helical" evidence="1">
    <location>
        <begin position="69"/>
        <end position="88"/>
    </location>
</feature>
<keyword evidence="1" id="KW-0472">Membrane</keyword>
<comment type="caution">
    <text evidence="3">The sequence shown here is derived from an EMBL/GenBank/DDBJ whole genome shotgun (WGS) entry which is preliminary data.</text>
</comment>
<dbReference type="RefSeq" id="WP_117696296.1">
    <property type="nucleotide sequence ID" value="NZ_JAKKWV010000014.1"/>
</dbReference>
<reference evidence="2 5" key="2">
    <citation type="journal article" date="2019" name="Nat. Med.">
        <title>A library of human gut bacterial isolates paired with longitudinal multiomics data enables mechanistic microbiome research.</title>
        <authorList>
            <person name="Poyet M."/>
            <person name="Groussin M."/>
            <person name="Gibbons S.M."/>
            <person name="Avila-Pacheco J."/>
            <person name="Jiang X."/>
            <person name="Kearney S.M."/>
            <person name="Perrotta A.R."/>
            <person name="Berdy B."/>
            <person name="Zhao S."/>
            <person name="Lieberman T.D."/>
            <person name="Swanson P.K."/>
            <person name="Smith M."/>
            <person name="Roesemann S."/>
            <person name="Alexander J.E."/>
            <person name="Rich S.A."/>
            <person name="Livny J."/>
            <person name="Vlamakis H."/>
            <person name="Clish C."/>
            <person name="Bullock K."/>
            <person name="Deik A."/>
            <person name="Scott J."/>
            <person name="Pierce K.A."/>
            <person name="Xavier R.J."/>
            <person name="Alm E.J."/>
        </authorList>
    </citation>
    <scope>NUCLEOTIDE SEQUENCE [LARGE SCALE GENOMIC DNA]</scope>
    <source>
        <strain evidence="2 5">BIOML-A110</strain>
    </source>
</reference>
<dbReference type="AlphaFoldDB" id="A0A412QP06"/>
<dbReference type="Proteomes" id="UP000283833">
    <property type="component" value="Unassembled WGS sequence"/>
</dbReference>